<organism evidence="1 2">
    <name type="scientific">Diploptera punctata</name>
    <name type="common">Pacific beetle cockroach</name>
    <dbReference type="NCBI Taxonomy" id="6984"/>
    <lineage>
        <taxon>Eukaryota</taxon>
        <taxon>Metazoa</taxon>
        <taxon>Ecdysozoa</taxon>
        <taxon>Arthropoda</taxon>
        <taxon>Hexapoda</taxon>
        <taxon>Insecta</taxon>
        <taxon>Pterygota</taxon>
        <taxon>Neoptera</taxon>
        <taxon>Polyneoptera</taxon>
        <taxon>Dictyoptera</taxon>
        <taxon>Blattodea</taxon>
        <taxon>Blaberoidea</taxon>
        <taxon>Blaberidae</taxon>
        <taxon>Diplopterinae</taxon>
        <taxon>Diploptera</taxon>
    </lineage>
</organism>
<sequence>SSPQHPLVLTHISNKQMKNTKSNAKVMTSLPPVSRRRRAYNYMTVPSSVASSASGVVDKTGVASICLCQKFPRLSKENAMFSFMQSLQLFSQMVNELPILYLLIASHTAIVMRRFVTKTSFGHFDKATKMAMEWNPNKYPEEEDLEYTGEP</sequence>
<reference evidence="1" key="2">
    <citation type="submission" date="2023-05" db="EMBL/GenBank/DDBJ databases">
        <authorList>
            <person name="Fouks B."/>
        </authorList>
    </citation>
    <scope>NUCLEOTIDE SEQUENCE</scope>
    <source>
        <strain evidence="1">Stay&amp;Tobe</strain>
        <tissue evidence="1">Testes</tissue>
    </source>
</reference>
<evidence type="ECO:0000313" key="2">
    <source>
        <dbReference type="Proteomes" id="UP001233999"/>
    </source>
</evidence>
<dbReference type="AlphaFoldDB" id="A0AAD7ZR82"/>
<accession>A0AAD7ZR82</accession>
<comment type="caution">
    <text evidence="1">The sequence shown here is derived from an EMBL/GenBank/DDBJ whole genome shotgun (WGS) entry which is preliminary data.</text>
</comment>
<proteinExistence type="predicted"/>
<keyword evidence="2" id="KW-1185">Reference proteome</keyword>
<dbReference type="EMBL" id="JASPKZ010007294">
    <property type="protein sequence ID" value="KAJ9585171.1"/>
    <property type="molecule type" value="Genomic_DNA"/>
</dbReference>
<name>A0AAD7ZR82_DIPPU</name>
<reference evidence="1" key="1">
    <citation type="journal article" date="2023" name="IScience">
        <title>Live-bearing cockroach genome reveals convergent evolutionary mechanisms linked to viviparity in insects and beyond.</title>
        <authorList>
            <person name="Fouks B."/>
            <person name="Harrison M.C."/>
            <person name="Mikhailova A.A."/>
            <person name="Marchal E."/>
            <person name="English S."/>
            <person name="Carruthers M."/>
            <person name="Jennings E.C."/>
            <person name="Chiamaka E.L."/>
            <person name="Frigard R.A."/>
            <person name="Pippel M."/>
            <person name="Attardo G.M."/>
            <person name="Benoit J.B."/>
            <person name="Bornberg-Bauer E."/>
            <person name="Tobe S.S."/>
        </authorList>
    </citation>
    <scope>NUCLEOTIDE SEQUENCE</scope>
    <source>
        <strain evidence="1">Stay&amp;Tobe</strain>
    </source>
</reference>
<evidence type="ECO:0000313" key="1">
    <source>
        <dbReference type="EMBL" id="KAJ9585171.1"/>
    </source>
</evidence>
<feature type="non-terminal residue" evidence="1">
    <location>
        <position position="1"/>
    </location>
</feature>
<dbReference type="Proteomes" id="UP001233999">
    <property type="component" value="Unassembled WGS sequence"/>
</dbReference>
<protein>
    <submittedName>
        <fullName evidence="1">Uncharacterized protein</fullName>
    </submittedName>
</protein>
<gene>
    <name evidence="1" type="ORF">L9F63_003027</name>
</gene>
<feature type="non-terminal residue" evidence="1">
    <location>
        <position position="151"/>
    </location>
</feature>